<name>A0A0F4PNC3_9GAMM</name>
<dbReference type="AlphaFoldDB" id="A0A0F4PNC3"/>
<dbReference type="Proteomes" id="UP000033664">
    <property type="component" value="Unassembled WGS sequence"/>
</dbReference>
<comment type="caution">
    <text evidence="2">The sequence shown here is derived from an EMBL/GenBank/DDBJ whole genome shotgun (WGS) entry which is preliminary data.</text>
</comment>
<feature type="transmembrane region" description="Helical" evidence="1">
    <location>
        <begin position="182"/>
        <end position="201"/>
    </location>
</feature>
<dbReference type="OrthoDB" id="27171at2"/>
<dbReference type="InterPro" id="IPR032307">
    <property type="entry name" value="PepSY_TM-like_2"/>
</dbReference>
<dbReference type="Pfam" id="PF16357">
    <property type="entry name" value="PepSY_TM_like_2"/>
    <property type="match status" value="1"/>
</dbReference>
<dbReference type="PANTHER" id="PTHR40115:SF1">
    <property type="entry name" value="INNER MEMBRANE PROTEIN WITH PEPSY TM HELIX"/>
    <property type="match status" value="1"/>
</dbReference>
<dbReference type="eggNOG" id="COG3295">
    <property type="taxonomic scope" value="Bacteria"/>
</dbReference>
<reference evidence="2 3" key="1">
    <citation type="journal article" date="2015" name="BMC Genomics">
        <title>Genome mining reveals unlocked bioactive potential of marine Gram-negative bacteria.</title>
        <authorList>
            <person name="Machado H."/>
            <person name="Sonnenschein E.C."/>
            <person name="Melchiorsen J."/>
            <person name="Gram L."/>
        </authorList>
    </citation>
    <scope>NUCLEOTIDE SEQUENCE [LARGE SCALE GENOMIC DNA]</scope>
    <source>
        <strain evidence="2 3">S3137</strain>
    </source>
</reference>
<dbReference type="GeneID" id="58228169"/>
<evidence type="ECO:0000256" key="1">
    <source>
        <dbReference type="SAM" id="Phobius"/>
    </source>
</evidence>
<sequence>MAKRSKLWDLKAWHWISSAVCLIGMLLFAVTGITLNHAASIESRAQVQQIEAQVPDAILNQLRAAANNEQLPKSFQRWYQGQTEQSIASYKQLEWSDFELYVAMPKAGGDRWFTVTLDTGEFYQEATDRGWIAYLNDLHKGRNTGMWWSMFIDLFSVACIVFSITGLLLLKRYAKGRKSTWPLVLAGLGIPALVLVLPAHAASANQLEVEIPRLSVAEYHPPYVAVWLANSKRKAVLDLAIWYDTKLADREGEKWLKDLRLWWRRSGRSLSLPVDGVTGATRRPGVATLDLSPFAAQLAALPDGEYTLNVEAARELGGRELIRIPLTLPITQSQHHTEQGQHELGTITLTMEPNT</sequence>
<dbReference type="PATRIC" id="fig|151081.8.peg.2908"/>
<dbReference type="RefSeq" id="WP_045980048.1">
    <property type="nucleotide sequence ID" value="NZ_JXXY01000015.1"/>
</dbReference>
<evidence type="ECO:0000313" key="2">
    <source>
        <dbReference type="EMBL" id="KJZ00377.1"/>
    </source>
</evidence>
<feature type="transmembrane region" description="Helical" evidence="1">
    <location>
        <begin position="12"/>
        <end position="35"/>
    </location>
</feature>
<accession>A0A0F4PNC3</accession>
<keyword evidence="1" id="KW-1133">Transmembrane helix</keyword>
<keyword evidence="1" id="KW-0472">Membrane</keyword>
<organism evidence="2 3">
    <name type="scientific">Pseudoalteromonas ruthenica</name>
    <dbReference type="NCBI Taxonomy" id="151081"/>
    <lineage>
        <taxon>Bacteria</taxon>
        <taxon>Pseudomonadati</taxon>
        <taxon>Pseudomonadota</taxon>
        <taxon>Gammaproteobacteria</taxon>
        <taxon>Alteromonadales</taxon>
        <taxon>Pseudoalteromonadaceae</taxon>
        <taxon>Pseudoalteromonas</taxon>
    </lineage>
</organism>
<dbReference type="Pfam" id="PF10029">
    <property type="entry name" value="DUF2271"/>
    <property type="match status" value="1"/>
</dbReference>
<dbReference type="EMBL" id="JXXZ01000006">
    <property type="protein sequence ID" value="KJZ00377.1"/>
    <property type="molecule type" value="Genomic_DNA"/>
</dbReference>
<dbReference type="PANTHER" id="PTHR40115">
    <property type="entry name" value="INNER MEMBRANE PROTEIN WITH PEPSY TM HELIX"/>
    <property type="match status" value="1"/>
</dbReference>
<dbReference type="InterPro" id="IPR014469">
    <property type="entry name" value="DUF2271"/>
</dbReference>
<dbReference type="eggNOG" id="COG3656">
    <property type="taxonomic scope" value="Bacteria"/>
</dbReference>
<evidence type="ECO:0000313" key="3">
    <source>
        <dbReference type="Proteomes" id="UP000033664"/>
    </source>
</evidence>
<protein>
    <submittedName>
        <fullName evidence="2">Membrane protein</fullName>
    </submittedName>
</protein>
<feature type="transmembrane region" description="Helical" evidence="1">
    <location>
        <begin position="146"/>
        <end position="170"/>
    </location>
</feature>
<gene>
    <name evidence="2" type="ORF">TW72_06690</name>
</gene>
<keyword evidence="1" id="KW-0812">Transmembrane</keyword>
<proteinExistence type="predicted"/>
<keyword evidence="3" id="KW-1185">Reference proteome</keyword>